<comment type="caution">
    <text evidence="6">The sequence shown here is derived from an EMBL/GenBank/DDBJ whole genome shotgun (WGS) entry which is preliminary data.</text>
</comment>
<evidence type="ECO:0000256" key="3">
    <source>
        <dbReference type="ARBA" id="ARBA00022989"/>
    </source>
</evidence>
<accession>A0ABS9BEL7</accession>
<evidence type="ECO:0000256" key="2">
    <source>
        <dbReference type="ARBA" id="ARBA00022692"/>
    </source>
</evidence>
<dbReference type="Pfam" id="PF05359">
    <property type="entry name" value="DUF748"/>
    <property type="match status" value="1"/>
</dbReference>
<comment type="subcellular location">
    <subcellularLocation>
        <location evidence="1">Membrane</location>
        <topology evidence="1">Single-pass membrane protein</topology>
    </subcellularLocation>
</comment>
<evidence type="ECO:0000256" key="4">
    <source>
        <dbReference type="ARBA" id="ARBA00023136"/>
    </source>
</evidence>
<sequence length="1668" mass="184846">MIRLYPKRSPRWLRILMRILLALLLLVLSLLLFIQSDWGQQLLTRKAKSILEDQFQTRVELQRIRLDGFNRVSVEGLTVFDQQNKVLLHSGDLSVHFALLPLFSNTVVVHALEWKELTARVYTLSNDQLNYQFLLDGFQPSGKDTTQAELPAGKAWKISLGRIEFNNIRLQYDDQTSGMHAALVLKNLSWRFKETDISGGTYDFNDLRITGLNGFYTQEYRRKNPVEKPIDSIANNPLSLLIKGKLIQLDDICFAYRDEGSGIHTGWQLEQGRIELLNANVGANKYLSGNIKLQSPKGYLIWHEGLETLDGMAEASQPLVVNLQSIDLKGGAFGMQNLEEKRSPYSSSIDFNYLGLSAIQTNITRINWKENKLTAVLDHLSAKERSGFRLEQAGGKLAYENQRLSLTDYAIKTGSSQLSNSLLLYLPSNQQGEIITDQIGIQAQLTASRLALSEVLFFVPELKQDTNFRKWWNKEIRLNGKVSGNLSALQLQTFHIQDNAGNDVHLTGVVRSLTVPDKFGAELSSLSIETGKSAITSWIAASQLPANLELPERIDLRGRLSGNMNNANAALTLNSSYGLIRFQGRINGIKQTSTARYELDLQELNMNVGQWIRDTSLGLIVASGNVKGRGLDPETMNGEAAIRIQEASINGYNYQQIDITGTLNHQQYTAYINSLDTNLQTQVELTGVLTDGYPSLNGKLTINRADLQAVGLSTSPFIVKGEIDLDLKDTRPRKLEGTVFIHHVQYANDQDLIQLDSLAILALADLDSQHIKLEGPIGFITLDGNYDYTQLATAVSNIIERQLNPADSLAIAKSDSMASQSARLTASLLLPRSMEKLLPDLQIRQPLTLEGSMNTDSSMLYLEAAHPQFRYTTAIVDSFRLKLLFDEDTINTTIQVAQIEHPAFPVYNMAVTAKGKPGNINWLLAVDDAEKKPSYRVGGNWQGTSTSDWSFGLDPEIVLNKERFTTVADSAIVFRKGQLWDAAFEIQSDSQSVKLEHIRLDSFKNIAYQLLIKDFEARTISSFISKDTTLAEGTINARLRLNQTVTDSSITGTVSVDSLRLFGKPIGNVNTELTKEGASIGVLATLEGYGNNVKMEGSYADRINATIRFDSLQLASAEPFTAGATTNMSGAITGNLDITGEITNPDINGSLVFHKGKLRVSYLNNPLEIDQQELRFTNRNLLLSQFTLTDTTGGKAIMDGSVRLENLLNPGFDLGVDARNFLVLGPKSSEEQMIWGPARINSTIAIKGDLSLPKVDMQLKLVDKSAIGFVVPDEEPGIANREGVIEFVNRQNPPDSTLIIQTIKKKSPATQFSGIEFSGDIELTPASTLTIVIDPYNGDFLEVKGSTSLNVKVEQGNRIGITGVYEIEGGKYEMSLNQLIKRSFGIEKGSTITWNGDPLEAAINIRAKYQVDAPAIDLIRDQSSGSRAELTRLRQKVPIDVYMNIRDELMQPDISFELDMPEKDRNFFNGAVYTRLKQINNNESELTKQVMALLVLQTFLSENPLASLENRSGGGIGLAAKQSVSKILSQQLNTLAGTLISGIDLNFDLETREDYMSGSRQESTVLSVGASKSLFNNRLTVSVGSNIGLLGNAPTNGAQLIGDVLIEYKLSRDGRYRIRAYQQNQTDAILLGQIIETGVSFILVMDFDQFRQIFEKAKKQQENARNSE</sequence>
<evidence type="ECO:0000313" key="7">
    <source>
        <dbReference type="Proteomes" id="UP001200145"/>
    </source>
</evidence>
<gene>
    <name evidence="6" type="ORF">L0U88_05235</name>
</gene>
<dbReference type="Pfam" id="PF04357">
    <property type="entry name" value="TamB"/>
    <property type="match status" value="2"/>
</dbReference>
<keyword evidence="3" id="KW-1133">Transmembrane helix</keyword>
<reference evidence="6 7" key="1">
    <citation type="submission" date="2022-01" db="EMBL/GenBank/DDBJ databases">
        <title>Flavihumibacter sp. nov., isolated from sediment of a river.</title>
        <authorList>
            <person name="Liu H."/>
        </authorList>
    </citation>
    <scope>NUCLEOTIDE SEQUENCE [LARGE SCALE GENOMIC DNA]</scope>
    <source>
        <strain evidence="6 7">RY-1</strain>
    </source>
</reference>
<name>A0ABS9BEL7_9BACT</name>
<dbReference type="EMBL" id="JAKEVY010000001">
    <property type="protein sequence ID" value="MCF1714035.1"/>
    <property type="molecule type" value="Genomic_DNA"/>
</dbReference>
<dbReference type="InterPro" id="IPR052894">
    <property type="entry name" value="AsmA-related"/>
</dbReference>
<organism evidence="6 7">
    <name type="scientific">Flavihumibacter fluminis</name>
    <dbReference type="NCBI Taxonomy" id="2909236"/>
    <lineage>
        <taxon>Bacteria</taxon>
        <taxon>Pseudomonadati</taxon>
        <taxon>Bacteroidota</taxon>
        <taxon>Chitinophagia</taxon>
        <taxon>Chitinophagales</taxon>
        <taxon>Chitinophagaceae</taxon>
        <taxon>Flavihumibacter</taxon>
    </lineage>
</organism>
<feature type="domain" description="Translocation and assembly module TamB C-terminal" evidence="5">
    <location>
        <begin position="1020"/>
        <end position="1181"/>
    </location>
</feature>
<feature type="domain" description="Translocation and assembly module TamB C-terminal" evidence="5">
    <location>
        <begin position="1188"/>
        <end position="1625"/>
    </location>
</feature>
<evidence type="ECO:0000259" key="5">
    <source>
        <dbReference type="Pfam" id="PF04357"/>
    </source>
</evidence>
<dbReference type="InterPro" id="IPR007452">
    <property type="entry name" value="TamB_C"/>
</dbReference>
<keyword evidence="2" id="KW-0812">Transmembrane</keyword>
<protein>
    <submittedName>
        <fullName evidence="6">Translocation/assembly module TamB domain-containing protein</fullName>
    </submittedName>
</protein>
<dbReference type="RefSeq" id="WP_234864562.1">
    <property type="nucleotide sequence ID" value="NZ_JAKEVY010000001.1"/>
</dbReference>
<proteinExistence type="predicted"/>
<evidence type="ECO:0000313" key="6">
    <source>
        <dbReference type="EMBL" id="MCF1714035.1"/>
    </source>
</evidence>
<dbReference type="PANTHER" id="PTHR30441:SF4">
    <property type="entry name" value="PROTEIN ASMA"/>
    <property type="match status" value="1"/>
</dbReference>
<keyword evidence="4" id="KW-0472">Membrane</keyword>
<dbReference type="InterPro" id="IPR008023">
    <property type="entry name" value="DUF748"/>
</dbReference>
<keyword evidence="7" id="KW-1185">Reference proteome</keyword>
<dbReference type="PANTHER" id="PTHR30441">
    <property type="entry name" value="DUF748 DOMAIN-CONTAINING PROTEIN"/>
    <property type="match status" value="1"/>
</dbReference>
<dbReference type="Proteomes" id="UP001200145">
    <property type="component" value="Unassembled WGS sequence"/>
</dbReference>
<evidence type="ECO:0000256" key="1">
    <source>
        <dbReference type="ARBA" id="ARBA00004167"/>
    </source>
</evidence>